<accession>A0ABD2MMX1</accession>
<dbReference type="Proteomes" id="UP001516400">
    <property type="component" value="Unassembled WGS sequence"/>
</dbReference>
<evidence type="ECO:0000256" key="1">
    <source>
        <dbReference type="SAM" id="SignalP"/>
    </source>
</evidence>
<keyword evidence="3" id="KW-1185">Reference proteome</keyword>
<reference evidence="2 3" key="1">
    <citation type="journal article" date="2021" name="BMC Biol.">
        <title>Horizontally acquired antibacterial genes associated with adaptive radiation of ladybird beetles.</title>
        <authorList>
            <person name="Li H.S."/>
            <person name="Tang X.F."/>
            <person name="Huang Y.H."/>
            <person name="Xu Z.Y."/>
            <person name="Chen M.L."/>
            <person name="Du X.Y."/>
            <person name="Qiu B.Y."/>
            <person name="Chen P.T."/>
            <person name="Zhang W."/>
            <person name="Slipinski A."/>
            <person name="Escalona H.E."/>
            <person name="Waterhouse R.M."/>
            <person name="Zwick A."/>
            <person name="Pang H."/>
        </authorList>
    </citation>
    <scope>NUCLEOTIDE SEQUENCE [LARGE SCALE GENOMIC DNA]</scope>
    <source>
        <strain evidence="2">SYSU2018</strain>
    </source>
</reference>
<comment type="caution">
    <text evidence="2">The sequence shown here is derived from an EMBL/GenBank/DDBJ whole genome shotgun (WGS) entry which is preliminary data.</text>
</comment>
<gene>
    <name evidence="2" type="ORF">HHI36_006824</name>
</gene>
<name>A0ABD2MMX1_9CUCU</name>
<organism evidence="2 3">
    <name type="scientific">Cryptolaemus montrouzieri</name>
    <dbReference type="NCBI Taxonomy" id="559131"/>
    <lineage>
        <taxon>Eukaryota</taxon>
        <taxon>Metazoa</taxon>
        <taxon>Ecdysozoa</taxon>
        <taxon>Arthropoda</taxon>
        <taxon>Hexapoda</taxon>
        <taxon>Insecta</taxon>
        <taxon>Pterygota</taxon>
        <taxon>Neoptera</taxon>
        <taxon>Endopterygota</taxon>
        <taxon>Coleoptera</taxon>
        <taxon>Polyphaga</taxon>
        <taxon>Cucujiformia</taxon>
        <taxon>Coccinelloidea</taxon>
        <taxon>Coccinellidae</taxon>
        <taxon>Scymninae</taxon>
        <taxon>Scymnini</taxon>
        <taxon>Cryptolaemus</taxon>
    </lineage>
</organism>
<evidence type="ECO:0000313" key="2">
    <source>
        <dbReference type="EMBL" id="KAL3267692.1"/>
    </source>
</evidence>
<sequence>MRIYVTWISIVAALLLRYEIYASQFHTDFSELRTEDNISTILYRFKRDPPTTECKIENLRISNCGIQVSRRGNEVIRATYEKTCNLKDISFVFYFGKDGVYSFNATRETPSLTVSNMKKELDNQNKKFSSGTHYIFVKMEAKSMRNEEKTQTSDKCTFYVIAENATAKLGRTFKNVRSDLEFHIDASKSINNDLDKKNKELEYRWSCVDTVGFCEGRDLGTDVRVGVPKEFAISGAMFNFTVEVRTALSSWQKALQIVRVNSSLPYSINCINNCGKEPGMWNPKLKTLLYAECDFFCNKYPTKSVRGVIVDNTGAKGMIDGLANNPHSIPSKPGEKYEFYVIDEKDVIIGDQFFWVYDLPKLENCRVIPPKGTPLVKYKVACDYDESQSKNFEVEVKVNGTVIFSASSYVLEEIEFRISTSAEVFIKIEDIKDVWTIQNVSVEVEALLEEKTNITEVNSDLNDIYEGKHEGTESVSDLIQSGQHKEAVQMIDIIAHQISKMQISTEEEENIVRNLKKKLLNDLAKINIENFDISKSISGVISLIATEHKSNESDSSMAKILAEMCNEISKKQLYMMENDLDNQIKQKDVSHIAEDLLTCGDSEMAPYYEMFNETVGDVEITTRYPIRAELSEKNFEDYPQYVSDDIVEEKVNEFLNAAENVINICLNMGESLILSSSEYDEPTYFMRTNTIIGIFKSNAVNVPKKIFHLHDVTIKPSDFLATMDTTISVKLCSYIKDPFWSASSTLKIPTNVLVISLKDLAEDAEIRTFRGHAMKISFGVNEDKVIKKNTTVSISALNENNSESIEEDFKIFIIKSKAGESFFIEFHLADTDILKVVHVEMERPTLKHFSTAQIVNKTSNRIFVPHSDDLDQWNLIGILPDEKVRTPNYALFK</sequence>
<feature type="signal peptide" evidence="1">
    <location>
        <begin position="1"/>
        <end position="22"/>
    </location>
</feature>
<dbReference type="AlphaFoldDB" id="A0ABD2MMX1"/>
<feature type="chain" id="PRO_5044864329" evidence="1">
    <location>
        <begin position="23"/>
        <end position="893"/>
    </location>
</feature>
<proteinExistence type="predicted"/>
<protein>
    <submittedName>
        <fullName evidence="2">Uncharacterized protein</fullName>
    </submittedName>
</protein>
<evidence type="ECO:0000313" key="3">
    <source>
        <dbReference type="Proteomes" id="UP001516400"/>
    </source>
</evidence>
<keyword evidence="1" id="KW-0732">Signal</keyword>
<dbReference type="EMBL" id="JABFTP020000021">
    <property type="protein sequence ID" value="KAL3267692.1"/>
    <property type="molecule type" value="Genomic_DNA"/>
</dbReference>